<evidence type="ECO:0000313" key="2">
    <source>
        <dbReference type="Proteomes" id="UP001267426"/>
    </source>
</evidence>
<proteinExistence type="predicted"/>
<sequence>MFEVEVELSCPYCAAPITMLLDPTVPAQRYVEDCEVCCNPIEVAYTANDESVTSLDARSIEQ</sequence>
<reference evidence="1 2" key="1">
    <citation type="submission" date="2023-09" db="EMBL/GenBank/DDBJ databases">
        <authorList>
            <person name="Rey-Velasco X."/>
        </authorList>
    </citation>
    <scope>NUCLEOTIDE SEQUENCE [LARGE SCALE GENOMIC DNA]</scope>
    <source>
        <strain evidence="1 2">F394</strain>
    </source>
</reference>
<name>A0ABU3BVH7_9BACT</name>
<organism evidence="1 2">
    <name type="scientific">Rubrivirga litoralis</name>
    <dbReference type="NCBI Taxonomy" id="3075598"/>
    <lineage>
        <taxon>Bacteria</taxon>
        <taxon>Pseudomonadati</taxon>
        <taxon>Rhodothermota</taxon>
        <taxon>Rhodothermia</taxon>
        <taxon>Rhodothermales</taxon>
        <taxon>Rubricoccaceae</taxon>
        <taxon>Rubrivirga</taxon>
    </lineage>
</organism>
<gene>
    <name evidence="1" type="ORF">RM540_15480</name>
</gene>
<evidence type="ECO:0000313" key="1">
    <source>
        <dbReference type="EMBL" id="MDT0633156.1"/>
    </source>
</evidence>
<keyword evidence="2" id="KW-1185">Reference proteome</keyword>
<protein>
    <submittedName>
        <fullName evidence="1">CPXCG motif-containing cysteine-rich protein</fullName>
    </submittedName>
</protein>
<dbReference type="Pfam" id="PF14255">
    <property type="entry name" value="Zn_ribbon_21"/>
    <property type="match status" value="1"/>
</dbReference>
<dbReference type="Proteomes" id="UP001267426">
    <property type="component" value="Unassembled WGS sequence"/>
</dbReference>
<dbReference type="RefSeq" id="WP_311665775.1">
    <property type="nucleotide sequence ID" value="NZ_JAVRHT010000056.1"/>
</dbReference>
<accession>A0ABU3BVH7</accession>
<comment type="caution">
    <text evidence="1">The sequence shown here is derived from an EMBL/GenBank/DDBJ whole genome shotgun (WGS) entry which is preliminary data.</text>
</comment>
<dbReference type="InterPro" id="IPR025990">
    <property type="entry name" value="zinc_ribbon_bacterial"/>
</dbReference>
<dbReference type="EMBL" id="JAVRHT010000056">
    <property type="protein sequence ID" value="MDT0633156.1"/>
    <property type="molecule type" value="Genomic_DNA"/>
</dbReference>